<dbReference type="GO" id="GO:0030276">
    <property type="term" value="F:clathrin binding"/>
    <property type="evidence" value="ECO:0007669"/>
    <property type="project" value="TreeGrafter"/>
</dbReference>
<organism evidence="2 3">
    <name type="scientific">Gossypium barbadense</name>
    <name type="common">Sea Island cotton</name>
    <name type="synonym">Hibiscus barbadensis</name>
    <dbReference type="NCBI Taxonomy" id="3634"/>
    <lineage>
        <taxon>Eukaryota</taxon>
        <taxon>Viridiplantae</taxon>
        <taxon>Streptophyta</taxon>
        <taxon>Embryophyta</taxon>
        <taxon>Tracheophyta</taxon>
        <taxon>Spermatophyta</taxon>
        <taxon>Magnoliopsida</taxon>
        <taxon>eudicotyledons</taxon>
        <taxon>Gunneridae</taxon>
        <taxon>Pentapetalae</taxon>
        <taxon>rosids</taxon>
        <taxon>malvids</taxon>
        <taxon>Malvales</taxon>
        <taxon>Malvaceae</taxon>
        <taxon>Malvoideae</taxon>
        <taxon>Gossypium</taxon>
    </lineage>
</organism>
<dbReference type="EMBL" id="CM018207">
    <property type="protein sequence ID" value="KAB2076026.1"/>
    <property type="molecule type" value="Genomic_DNA"/>
</dbReference>
<dbReference type="OrthoDB" id="1717591at2759"/>
<dbReference type="GO" id="GO:0031982">
    <property type="term" value="C:vesicle"/>
    <property type="evidence" value="ECO:0007669"/>
    <property type="project" value="TreeGrafter"/>
</dbReference>
<protein>
    <recommendedName>
        <fullName evidence="4">J domain-containing protein</fullName>
    </recommendedName>
</protein>
<name>A0A5J5V8R2_GOSBA</name>
<sequence>MQRFSHKEQNGVALSSDIDFNDVFGGPPRRRSSMHETRRRFSENRDSSSSSSSSFGSSDEISFSASSKNPWLSGSSEKPVFGGEEGMNQRRHSNADFFNDIFGGNNDRCLSPSPRKYEMKDPFAPPSMAEPFATSLPSRFSLLNKGIDLPASGSPQNKVKASNSLSYYATKHDHETKSNSVEDSNGSKISNNGDKLQRCSSLKGWVTCNSRLDNEFVSGDRTSANAKSFRIDSRNGDGERVRSIKEEDRSLSRPQLKTLELLLHEDQQGNDEMNRYDGAKDISKKSSKKLYEILDVENINMEANITVVKDEMTKILHEILDDENIKKPNTTKRVSSNNIEAITTRAKGSPRNSWDNGKSKVRGKVKEFIEIFNQDASPKPENEPNHLQMNENEVKIHMPTTEEKKPSSQVPIADHMSKGEAQMNNNGSLIDHVSNGFNTVIEDPAKSSEDNFSIEDLTPEEKIFPDFGIDPEEIKQWSNGKQGNIRSLLSTLQYILWPNSGWKPVPLMDIIEGPAVKRSYQKALLCLHPDKLQQKGAASDQKYIAQIVFDVLQDAWAHFNSMGSL</sequence>
<dbReference type="SUPFAM" id="SSF46565">
    <property type="entry name" value="Chaperone J-domain"/>
    <property type="match status" value="1"/>
</dbReference>
<dbReference type="PANTHER" id="PTHR23172:SF64">
    <property type="entry name" value="J DOMAIN-CONTAINING PROTEIN REQUIRED FOR CHLOROPLAST ACCUMULATION RESPONSE 1"/>
    <property type="match status" value="1"/>
</dbReference>
<dbReference type="Proteomes" id="UP000327439">
    <property type="component" value="Chromosome A06"/>
</dbReference>
<feature type="compositionally biased region" description="Basic and acidic residues" evidence="1">
    <location>
        <begin position="33"/>
        <end position="46"/>
    </location>
</feature>
<feature type="compositionally biased region" description="Polar residues" evidence="1">
    <location>
        <begin position="178"/>
        <end position="192"/>
    </location>
</feature>
<dbReference type="AlphaFoldDB" id="A0A5J5V8R2"/>
<dbReference type="GO" id="GO:0072318">
    <property type="term" value="P:clathrin coat disassembly"/>
    <property type="evidence" value="ECO:0007669"/>
    <property type="project" value="TreeGrafter"/>
</dbReference>
<dbReference type="FunFam" id="1.10.287.110:FF:000043">
    <property type="entry name" value="J-domain protein required for chloroplast accumulation response 1"/>
    <property type="match status" value="1"/>
</dbReference>
<feature type="region of interest" description="Disordered" evidence="1">
    <location>
        <begin position="1"/>
        <end position="88"/>
    </location>
</feature>
<feature type="compositionally biased region" description="Low complexity" evidence="1">
    <location>
        <begin position="47"/>
        <end position="67"/>
    </location>
</feature>
<dbReference type="GO" id="GO:0072583">
    <property type="term" value="P:clathrin-dependent endocytosis"/>
    <property type="evidence" value="ECO:0007669"/>
    <property type="project" value="TreeGrafter"/>
</dbReference>
<feature type="region of interest" description="Disordered" evidence="1">
    <location>
        <begin position="171"/>
        <end position="192"/>
    </location>
</feature>
<accession>A0A5J5V8R2</accession>
<gene>
    <name evidence="2" type="ORF">ES319_A06G012100v1</name>
</gene>
<evidence type="ECO:0000256" key="1">
    <source>
        <dbReference type="SAM" id="MobiDB-lite"/>
    </source>
</evidence>
<dbReference type="GO" id="GO:0005737">
    <property type="term" value="C:cytoplasm"/>
    <property type="evidence" value="ECO:0007669"/>
    <property type="project" value="TreeGrafter"/>
</dbReference>
<evidence type="ECO:0000313" key="2">
    <source>
        <dbReference type="EMBL" id="KAB2076026.1"/>
    </source>
</evidence>
<dbReference type="PANTHER" id="PTHR23172">
    <property type="entry name" value="AUXILIN/CYCLIN G-ASSOCIATED KINASE-RELATED"/>
    <property type="match status" value="1"/>
</dbReference>
<dbReference type="Gene3D" id="1.10.287.110">
    <property type="entry name" value="DnaJ domain"/>
    <property type="match status" value="1"/>
</dbReference>
<dbReference type="InterPro" id="IPR036869">
    <property type="entry name" value="J_dom_sf"/>
</dbReference>
<evidence type="ECO:0000313" key="3">
    <source>
        <dbReference type="Proteomes" id="UP000327439"/>
    </source>
</evidence>
<evidence type="ECO:0008006" key="4">
    <source>
        <dbReference type="Google" id="ProtNLM"/>
    </source>
</evidence>
<proteinExistence type="predicted"/>
<reference evidence="3" key="1">
    <citation type="journal article" date="2020" name="Nat. Genet.">
        <title>Genomic diversifications of five Gossypium allopolyploid species and their impact on cotton improvement.</title>
        <authorList>
            <person name="Chen Z.J."/>
            <person name="Sreedasyam A."/>
            <person name="Ando A."/>
            <person name="Song Q."/>
            <person name="De Santiago L.M."/>
            <person name="Hulse-Kemp A.M."/>
            <person name="Ding M."/>
            <person name="Ye W."/>
            <person name="Kirkbride R.C."/>
            <person name="Jenkins J."/>
            <person name="Plott C."/>
            <person name="Lovell J."/>
            <person name="Lin Y.M."/>
            <person name="Vaughn R."/>
            <person name="Liu B."/>
            <person name="Simpson S."/>
            <person name="Scheffler B.E."/>
            <person name="Wen L."/>
            <person name="Saski C.A."/>
            <person name="Grover C.E."/>
            <person name="Hu G."/>
            <person name="Conover J.L."/>
            <person name="Carlson J.W."/>
            <person name="Shu S."/>
            <person name="Boston L.B."/>
            <person name="Williams M."/>
            <person name="Peterson D.G."/>
            <person name="McGee K."/>
            <person name="Jones D.C."/>
            <person name="Wendel J.F."/>
            <person name="Stelly D.M."/>
            <person name="Grimwood J."/>
            <person name="Schmutz J."/>
        </authorList>
    </citation>
    <scope>NUCLEOTIDE SEQUENCE [LARGE SCALE GENOMIC DNA]</scope>
    <source>
        <strain evidence="3">cv. 3-79</strain>
    </source>
</reference>
<keyword evidence="3" id="KW-1185">Reference proteome</keyword>